<organism evidence="2 3">
    <name type="scientific">Crassostrea virginica</name>
    <name type="common">Eastern oyster</name>
    <dbReference type="NCBI Taxonomy" id="6565"/>
    <lineage>
        <taxon>Eukaryota</taxon>
        <taxon>Metazoa</taxon>
        <taxon>Spiralia</taxon>
        <taxon>Lophotrochozoa</taxon>
        <taxon>Mollusca</taxon>
        <taxon>Bivalvia</taxon>
        <taxon>Autobranchia</taxon>
        <taxon>Pteriomorphia</taxon>
        <taxon>Ostreida</taxon>
        <taxon>Ostreoidea</taxon>
        <taxon>Ostreidae</taxon>
        <taxon>Crassostrea</taxon>
    </lineage>
</organism>
<dbReference type="RefSeq" id="XP_022335219.1">
    <property type="nucleotide sequence ID" value="XM_022479511.1"/>
</dbReference>
<reference evidence="3 4" key="1">
    <citation type="submission" date="2025-04" db="UniProtKB">
        <authorList>
            <consortium name="RefSeq"/>
        </authorList>
    </citation>
    <scope>IDENTIFICATION</scope>
    <source>
        <tissue evidence="3 4">Whole sample</tissue>
    </source>
</reference>
<keyword evidence="2" id="KW-1185">Reference proteome</keyword>
<gene>
    <name evidence="3 4 5" type="primary">LOC111131803</name>
</gene>
<dbReference type="RefSeq" id="XP_022335220.1">
    <property type="nucleotide sequence ID" value="XM_022479512.1"/>
</dbReference>
<dbReference type="AlphaFoldDB" id="A0A8B8E699"/>
<feature type="region of interest" description="Disordered" evidence="1">
    <location>
        <begin position="86"/>
        <end position="113"/>
    </location>
</feature>
<dbReference type="KEGG" id="cvn:111131803"/>
<evidence type="ECO:0000256" key="1">
    <source>
        <dbReference type="SAM" id="MobiDB-lite"/>
    </source>
</evidence>
<protein>
    <submittedName>
        <fullName evidence="3 4">Uncharacterized protein LOC111131803</fullName>
    </submittedName>
</protein>
<dbReference type="GeneID" id="111131803"/>
<evidence type="ECO:0000313" key="3">
    <source>
        <dbReference type="RefSeq" id="XP_022335219.1"/>
    </source>
</evidence>
<proteinExistence type="predicted"/>
<evidence type="ECO:0000313" key="5">
    <source>
        <dbReference type="RefSeq" id="XP_022335221.1"/>
    </source>
</evidence>
<sequence>MSEDLEFEESNSPVPFEEPTEEIIGGFIYPNIFNINYKDIVSQAVQSNVTKSMKYGDSFGIMMYLHDLKKKQRAAEDILRRKLMLEENKGDSKGSQSLAHKINHKYYEPSQQA</sequence>
<dbReference type="RefSeq" id="XP_022335221.1">
    <property type="nucleotide sequence ID" value="XM_022479513.1"/>
</dbReference>
<name>A0A8B8E699_CRAVI</name>
<evidence type="ECO:0000313" key="4">
    <source>
        <dbReference type="RefSeq" id="XP_022335220.1"/>
    </source>
</evidence>
<dbReference type="Proteomes" id="UP000694844">
    <property type="component" value="Chromosome 4"/>
</dbReference>
<evidence type="ECO:0000313" key="2">
    <source>
        <dbReference type="Proteomes" id="UP000694844"/>
    </source>
</evidence>
<accession>A0A8B8E699</accession>